<protein>
    <submittedName>
        <fullName evidence="2">Uncharacterized protein</fullName>
    </submittedName>
</protein>
<feature type="region of interest" description="Disordered" evidence="1">
    <location>
        <begin position="640"/>
        <end position="751"/>
    </location>
</feature>
<dbReference type="AlphaFoldDB" id="A0AAV7J1V1"/>
<reference evidence="2 3" key="1">
    <citation type="journal article" date="2021" name="J. Hered.">
        <title>A chromosome-level genome assembly of the parasitoid wasp, Cotesia glomerata (Hymenoptera: Braconidae).</title>
        <authorList>
            <person name="Pinto B.J."/>
            <person name="Weis J.J."/>
            <person name="Gamble T."/>
            <person name="Ode P.J."/>
            <person name="Paul R."/>
            <person name="Zaspel J.M."/>
        </authorList>
    </citation>
    <scope>NUCLEOTIDE SEQUENCE [LARGE SCALE GENOMIC DNA]</scope>
    <source>
        <strain evidence="2">CgM1</strain>
    </source>
</reference>
<feature type="compositionally biased region" description="Acidic residues" evidence="1">
    <location>
        <begin position="646"/>
        <end position="656"/>
    </location>
</feature>
<accession>A0AAV7J1V1</accession>
<proteinExistence type="predicted"/>
<gene>
    <name evidence="2" type="ORF">KQX54_006463</name>
</gene>
<name>A0AAV7J1V1_COTGL</name>
<feature type="compositionally biased region" description="Polar residues" evidence="1">
    <location>
        <begin position="76"/>
        <end position="86"/>
    </location>
</feature>
<evidence type="ECO:0000256" key="1">
    <source>
        <dbReference type="SAM" id="MobiDB-lite"/>
    </source>
</evidence>
<feature type="region of interest" description="Disordered" evidence="1">
    <location>
        <begin position="18"/>
        <end position="114"/>
    </location>
</feature>
<keyword evidence="3" id="KW-1185">Reference proteome</keyword>
<feature type="compositionally biased region" description="Basic and acidic residues" evidence="1">
    <location>
        <begin position="657"/>
        <end position="667"/>
    </location>
</feature>
<comment type="caution">
    <text evidence="2">The sequence shown here is derived from an EMBL/GenBank/DDBJ whole genome shotgun (WGS) entry which is preliminary data.</text>
</comment>
<dbReference type="EMBL" id="JAHXZJ010000002">
    <property type="protein sequence ID" value="KAH0563790.1"/>
    <property type="molecule type" value="Genomic_DNA"/>
</dbReference>
<dbReference type="Proteomes" id="UP000826195">
    <property type="component" value="Unassembled WGS sequence"/>
</dbReference>
<evidence type="ECO:0000313" key="3">
    <source>
        <dbReference type="Proteomes" id="UP000826195"/>
    </source>
</evidence>
<sequence>MQNSKSFLEKWKIKVRSEGGLTSSDESSDDSKILPEKKNKITMFRLQNNPVINQQENKATNSKKIVDLESVEESQLETTQSENSKVSNNNDPDFDPDSSGVAKSNDSNKNDGSKIASINKSSSFEAIIPFRVDNLVVPSSKFVPKDDTTVKPAITSKQYFCKYCKELVTKFARHLESRHKSESSVKEFLKLPLKSQQRTDKIAAIRNEGTLLHNTNKELNKGIIITSRRCQVGSKQKASDYVPCSKCNAYFSKQTSRIHTKKCIPDHQPGVHDILSMSRRKVCYIHERANELLWTTIFPVLNDNNVKDEILIVYGNFLCDKYPHIRHHDMIRSDLRYLGKHKITIMDLNPEIKEYSSIFHPKYVDIAMKALKIIAKWNKKTQMFDTPAVATKMTTLVRKVASRFQSECIKKELKDRKVEVQEFIDLWKDEVQQLVNRKAIEDQAVKKSQKQKRAGDTEQLSIDQFVNQDAVGRNINNDLFSQLSKPAQEIAKKFVRISNRGKLGKPVSMLVHSYILEYVELMKKYRLLAGVKKSNNYLFGRPTKNALQKPYFRACPLMLKFSAACGAKVPSSLRGTSLRKQIATYTAMIGIEDTDVERLASFMGHHKDIYKNYYQMPTPLAEMTKVAHLLEVAIGDDKDECVNDSSSDEDFDGNSDDDSKIDDKTSDPCENVVNADKDDNYDINNRKKIRQHSRKRHAKVLTAENSDFENSSGKVGFSKPKSSTKKRKYTSDVESDRTPTQSADHNKISRNTWLPAEKNCLIKYFGRLETLKKTPSIPTCEKCNKPP</sequence>
<feature type="compositionally biased region" description="Polar residues" evidence="1">
    <location>
        <begin position="703"/>
        <end position="713"/>
    </location>
</feature>
<dbReference type="PANTHER" id="PTHR33480:SF1">
    <property type="entry name" value="TYR RECOMBINASE DOMAIN-CONTAINING PROTEIN"/>
    <property type="match status" value="1"/>
</dbReference>
<evidence type="ECO:0000313" key="2">
    <source>
        <dbReference type="EMBL" id="KAH0563790.1"/>
    </source>
</evidence>
<feature type="compositionally biased region" description="Basic residues" evidence="1">
    <location>
        <begin position="686"/>
        <end position="699"/>
    </location>
</feature>
<feature type="compositionally biased region" description="Polar residues" evidence="1">
    <location>
        <begin position="45"/>
        <end position="63"/>
    </location>
</feature>
<dbReference type="PANTHER" id="PTHR33480">
    <property type="entry name" value="SET DOMAIN-CONTAINING PROTEIN-RELATED"/>
    <property type="match status" value="1"/>
</dbReference>
<feature type="compositionally biased region" description="Basic and acidic residues" evidence="1">
    <location>
        <begin position="29"/>
        <end position="39"/>
    </location>
</feature>
<organism evidence="2 3">
    <name type="scientific">Cotesia glomerata</name>
    <name type="common">Lepidopteran parasitic wasp</name>
    <name type="synonym">Apanteles glomeratus</name>
    <dbReference type="NCBI Taxonomy" id="32391"/>
    <lineage>
        <taxon>Eukaryota</taxon>
        <taxon>Metazoa</taxon>
        <taxon>Ecdysozoa</taxon>
        <taxon>Arthropoda</taxon>
        <taxon>Hexapoda</taxon>
        <taxon>Insecta</taxon>
        <taxon>Pterygota</taxon>
        <taxon>Neoptera</taxon>
        <taxon>Endopterygota</taxon>
        <taxon>Hymenoptera</taxon>
        <taxon>Apocrita</taxon>
        <taxon>Ichneumonoidea</taxon>
        <taxon>Braconidae</taxon>
        <taxon>Microgastrinae</taxon>
        <taxon>Cotesia</taxon>
    </lineage>
</organism>